<gene>
    <name evidence="3" type="ORF">E7746_14075</name>
</gene>
<proteinExistence type="predicted"/>
<dbReference type="GeneID" id="82150057"/>
<dbReference type="InterPro" id="IPR005094">
    <property type="entry name" value="Endonuclease_MobA/VirD2"/>
</dbReference>
<keyword evidence="4" id="KW-1185">Reference proteome</keyword>
<dbReference type="EMBL" id="CP039393">
    <property type="protein sequence ID" value="QCD36923.1"/>
    <property type="molecule type" value="Genomic_DNA"/>
</dbReference>
<organism evidence="3 4">
    <name type="scientific">Muribaculum gordoncarteri</name>
    <dbReference type="NCBI Taxonomy" id="2530390"/>
    <lineage>
        <taxon>Bacteria</taxon>
        <taxon>Pseudomonadati</taxon>
        <taxon>Bacteroidota</taxon>
        <taxon>Bacteroidia</taxon>
        <taxon>Bacteroidales</taxon>
        <taxon>Muribaculaceae</taxon>
        <taxon>Muribaculum</taxon>
    </lineage>
</organism>
<evidence type="ECO:0000313" key="4">
    <source>
        <dbReference type="Proteomes" id="UP000297031"/>
    </source>
</evidence>
<dbReference type="Proteomes" id="UP000297031">
    <property type="component" value="Chromosome"/>
</dbReference>
<feature type="domain" description="MobA/VirD2-like nuclease" evidence="2">
    <location>
        <begin position="30"/>
        <end position="154"/>
    </location>
</feature>
<protein>
    <submittedName>
        <fullName evidence="3">Mobilization protein</fullName>
    </submittedName>
</protein>
<feature type="compositionally biased region" description="Basic residues" evidence="1">
    <location>
        <begin position="318"/>
        <end position="330"/>
    </location>
</feature>
<dbReference type="RefSeq" id="WP_123399964.1">
    <property type="nucleotide sequence ID" value="NZ_CP039393.1"/>
</dbReference>
<name>A0A4P7VRH6_9BACT</name>
<feature type="region of interest" description="Disordered" evidence="1">
    <location>
        <begin position="309"/>
        <end position="330"/>
    </location>
</feature>
<evidence type="ECO:0000313" key="3">
    <source>
        <dbReference type="EMBL" id="QCD36923.1"/>
    </source>
</evidence>
<dbReference type="KEGG" id="mgod:E7746_14075"/>
<reference evidence="3 4" key="1">
    <citation type="submission" date="2019-02" db="EMBL/GenBank/DDBJ databases">
        <title>Isolation and identification of novel species under the genus Muribaculum.</title>
        <authorList>
            <person name="Miyake S."/>
            <person name="Ding Y."/>
            <person name="Low A."/>
            <person name="Soh M."/>
            <person name="Seedorf H."/>
        </authorList>
    </citation>
    <scope>NUCLEOTIDE SEQUENCE [LARGE SCALE GENOMIC DNA]</scope>
    <source>
        <strain evidence="3 4">TLL-A4</strain>
    </source>
</reference>
<dbReference type="AlphaFoldDB" id="A0A4P7VRH6"/>
<dbReference type="Pfam" id="PF03432">
    <property type="entry name" value="Relaxase"/>
    <property type="match status" value="1"/>
</dbReference>
<evidence type="ECO:0000259" key="2">
    <source>
        <dbReference type="Pfam" id="PF03432"/>
    </source>
</evidence>
<accession>A0A4P7VRH6</accession>
<dbReference type="OrthoDB" id="1525197at2"/>
<evidence type="ECO:0000256" key="1">
    <source>
        <dbReference type="SAM" id="MobiDB-lite"/>
    </source>
</evidence>
<sequence>MIAKNLKSRSFAGCVDYVMRVNHDHNIYTSDTWRIIGSQGIIGETREQIIASMEAGASLNPRVKSPAGHISVSFHSADKDRLTDELMMKIARDYLKGMGLDKTQHIIVRHLETGSPHFHIIYNMIGKDGKRITSGHNYRRNIAVCKSLKLKYGLTFGGENQHQSTENLHGKELAKAEIRMTVSDALSSSRSWNDLIRNLAVRNISVEFKQRRNSDVIEGVSFRMGDHRFKASDISRDYSYGRLNARFERLRNNHSGIGLHQASTRRDAPSSSIVDALGSVAEATVNVGGCLLSDLFTLGPSVNAEEMAFKNEMDRQEAKRKRKNGKSMRR</sequence>